<gene>
    <name evidence="2" type="ORF">PRZ48_000127</name>
</gene>
<evidence type="ECO:0000256" key="1">
    <source>
        <dbReference type="SAM" id="SignalP"/>
    </source>
</evidence>
<evidence type="ECO:0000313" key="2">
    <source>
        <dbReference type="EMBL" id="KAK4506397.1"/>
    </source>
</evidence>
<feature type="chain" id="PRO_5046104503" evidence="1">
    <location>
        <begin position="22"/>
        <end position="127"/>
    </location>
</feature>
<keyword evidence="1" id="KW-0732">Signal</keyword>
<dbReference type="Proteomes" id="UP001305779">
    <property type="component" value="Unassembled WGS sequence"/>
</dbReference>
<feature type="signal peptide" evidence="1">
    <location>
        <begin position="1"/>
        <end position="21"/>
    </location>
</feature>
<keyword evidence="3" id="KW-1185">Reference proteome</keyword>
<accession>A0ABR0EXP3</accession>
<evidence type="ECO:0000313" key="3">
    <source>
        <dbReference type="Proteomes" id="UP001305779"/>
    </source>
</evidence>
<comment type="caution">
    <text evidence="2">The sequence shown here is derived from an EMBL/GenBank/DDBJ whole genome shotgun (WGS) entry which is preliminary data.</text>
</comment>
<organism evidence="2 3">
    <name type="scientific">Zasmidium cellare</name>
    <name type="common">Wine cellar mold</name>
    <name type="synonym">Racodium cellare</name>
    <dbReference type="NCBI Taxonomy" id="395010"/>
    <lineage>
        <taxon>Eukaryota</taxon>
        <taxon>Fungi</taxon>
        <taxon>Dikarya</taxon>
        <taxon>Ascomycota</taxon>
        <taxon>Pezizomycotina</taxon>
        <taxon>Dothideomycetes</taxon>
        <taxon>Dothideomycetidae</taxon>
        <taxon>Mycosphaerellales</taxon>
        <taxon>Mycosphaerellaceae</taxon>
        <taxon>Zasmidium</taxon>
    </lineage>
</organism>
<sequence length="127" mass="13317">MATKLTRLIPATLALLTTTNATNATIAGYIDSQCNSEEQWSLQGTLGACISLAGQPEANSIVAQAPAGQEVILCSDSYCGNYTYTVAASETYCYDEASGAIGSVLITQAPSKVRRWQAFASWAAALL</sequence>
<proteinExistence type="predicted"/>
<dbReference type="EMBL" id="JAXOVC010000001">
    <property type="protein sequence ID" value="KAK4506397.1"/>
    <property type="molecule type" value="Genomic_DNA"/>
</dbReference>
<protein>
    <submittedName>
        <fullName evidence="2">Uncharacterized protein</fullName>
    </submittedName>
</protein>
<name>A0ABR0EXP3_ZASCE</name>
<reference evidence="2 3" key="1">
    <citation type="journal article" date="2023" name="G3 (Bethesda)">
        <title>A chromosome-level genome assembly of Zasmidium syzygii isolated from banana leaves.</title>
        <authorList>
            <person name="van Westerhoven A.C."/>
            <person name="Mehrabi R."/>
            <person name="Talebi R."/>
            <person name="Steentjes M.B.F."/>
            <person name="Corcolon B."/>
            <person name="Chong P.A."/>
            <person name="Kema G.H.J."/>
            <person name="Seidl M.F."/>
        </authorList>
    </citation>
    <scope>NUCLEOTIDE SEQUENCE [LARGE SCALE GENOMIC DNA]</scope>
    <source>
        <strain evidence="2 3">P124</strain>
    </source>
</reference>